<protein>
    <recommendedName>
        <fullName evidence="2">DDE-1 domain-containing protein</fullName>
    </recommendedName>
</protein>
<organism evidence="3 4">
    <name type="scientific">Rhamnusium bicolor</name>
    <dbReference type="NCBI Taxonomy" id="1586634"/>
    <lineage>
        <taxon>Eukaryota</taxon>
        <taxon>Metazoa</taxon>
        <taxon>Ecdysozoa</taxon>
        <taxon>Arthropoda</taxon>
        <taxon>Hexapoda</taxon>
        <taxon>Insecta</taxon>
        <taxon>Pterygota</taxon>
        <taxon>Neoptera</taxon>
        <taxon>Endopterygota</taxon>
        <taxon>Coleoptera</taxon>
        <taxon>Polyphaga</taxon>
        <taxon>Cucujiformia</taxon>
        <taxon>Chrysomeloidea</taxon>
        <taxon>Cerambycidae</taxon>
        <taxon>Lepturinae</taxon>
        <taxon>Rhagiini</taxon>
        <taxon>Rhamnusium</taxon>
    </lineage>
</organism>
<gene>
    <name evidence="3" type="ORF">NQ314_001042</name>
</gene>
<dbReference type="InterPro" id="IPR004875">
    <property type="entry name" value="DDE_SF_endonuclease_dom"/>
</dbReference>
<evidence type="ECO:0000256" key="1">
    <source>
        <dbReference type="SAM" id="MobiDB-lite"/>
    </source>
</evidence>
<dbReference type="Pfam" id="PF03184">
    <property type="entry name" value="DDE_1"/>
    <property type="match status" value="1"/>
</dbReference>
<evidence type="ECO:0000313" key="3">
    <source>
        <dbReference type="EMBL" id="KAJ8970771.1"/>
    </source>
</evidence>
<feature type="region of interest" description="Disordered" evidence="1">
    <location>
        <begin position="1"/>
        <end position="20"/>
    </location>
</feature>
<name>A0AAV8ZTD1_9CUCU</name>
<dbReference type="AlphaFoldDB" id="A0AAV8ZTD1"/>
<evidence type="ECO:0000259" key="2">
    <source>
        <dbReference type="Pfam" id="PF03184"/>
    </source>
</evidence>
<keyword evidence="4" id="KW-1185">Reference proteome</keyword>
<feature type="domain" description="DDE-1" evidence="2">
    <location>
        <begin position="19"/>
        <end position="86"/>
    </location>
</feature>
<dbReference type="GO" id="GO:0003676">
    <property type="term" value="F:nucleic acid binding"/>
    <property type="evidence" value="ECO:0007669"/>
    <property type="project" value="InterPro"/>
</dbReference>
<dbReference type="Proteomes" id="UP001162156">
    <property type="component" value="Unassembled WGS sequence"/>
</dbReference>
<evidence type="ECO:0000313" key="4">
    <source>
        <dbReference type="Proteomes" id="UP001162156"/>
    </source>
</evidence>
<comment type="caution">
    <text evidence="3">The sequence shown here is derived from an EMBL/GenBank/DDBJ whole genome shotgun (WGS) entry which is preliminary data.</text>
</comment>
<accession>A0AAV8ZTD1</accession>
<proteinExistence type="predicted"/>
<sequence length="94" mass="10469">MRMKDHFLKEGPLGSVGGANPSGWMKETHFVEYVKQFVRHTRASVDRPVVLLLDKDDSHLSVGGLTYCKNNGVTVLSFPHCSHKLQCGSLEKNT</sequence>
<dbReference type="EMBL" id="JANEYF010000311">
    <property type="protein sequence ID" value="KAJ8970771.1"/>
    <property type="molecule type" value="Genomic_DNA"/>
</dbReference>
<reference evidence="3" key="1">
    <citation type="journal article" date="2023" name="Insect Mol. Biol.">
        <title>Genome sequencing provides insights into the evolution of gene families encoding plant cell wall-degrading enzymes in longhorned beetles.</title>
        <authorList>
            <person name="Shin N.R."/>
            <person name="Okamura Y."/>
            <person name="Kirsch R."/>
            <person name="Pauchet Y."/>
        </authorList>
    </citation>
    <scope>NUCLEOTIDE SEQUENCE</scope>
    <source>
        <strain evidence="3">RBIC_L_NR</strain>
    </source>
</reference>